<protein>
    <submittedName>
        <fullName evidence="1">DUF6086 family protein</fullName>
    </submittedName>
</protein>
<dbReference type="EMBL" id="BAABKB010000016">
    <property type="protein sequence ID" value="GAA5016239.1"/>
    <property type="molecule type" value="Genomic_DNA"/>
</dbReference>
<keyword evidence="2" id="KW-1185">Reference proteome</keyword>
<gene>
    <name evidence="1" type="ORF">GCM10023335_41750</name>
</gene>
<dbReference type="InterPro" id="IPR045732">
    <property type="entry name" value="DUF6086"/>
</dbReference>
<organism evidence="1 2">
    <name type="scientific">Streptomyces siamensis</name>
    <dbReference type="NCBI Taxonomy" id="1274986"/>
    <lineage>
        <taxon>Bacteria</taxon>
        <taxon>Bacillati</taxon>
        <taxon>Actinomycetota</taxon>
        <taxon>Actinomycetes</taxon>
        <taxon>Kitasatosporales</taxon>
        <taxon>Streptomycetaceae</taxon>
        <taxon>Streptomyces</taxon>
    </lineage>
</organism>
<evidence type="ECO:0000313" key="2">
    <source>
        <dbReference type="Proteomes" id="UP001501759"/>
    </source>
</evidence>
<evidence type="ECO:0000313" key="1">
    <source>
        <dbReference type="EMBL" id="GAA5016239.1"/>
    </source>
</evidence>
<name>A0ABP9J010_9ACTN</name>
<comment type="caution">
    <text evidence="1">The sequence shown here is derived from an EMBL/GenBank/DDBJ whole genome shotgun (WGS) entry which is preliminary data.</text>
</comment>
<sequence>MVSQYFEVDGRTLWNPSNGAARLFLRQVSVFEAELELPSGIGPMESDESRIDPVTFQMFVAALLAQHRRTSHGVMNALSEGFVATMLVLAERADLEIDWETDDRAMDDDRSDVQVPSVFAPVGDEAWAAALRDRSRELGRFMAC</sequence>
<dbReference type="Proteomes" id="UP001501759">
    <property type="component" value="Unassembled WGS sequence"/>
</dbReference>
<accession>A0ABP9J010</accession>
<reference evidence="2" key="1">
    <citation type="journal article" date="2019" name="Int. J. Syst. Evol. Microbiol.">
        <title>The Global Catalogue of Microorganisms (GCM) 10K type strain sequencing project: providing services to taxonomists for standard genome sequencing and annotation.</title>
        <authorList>
            <consortium name="The Broad Institute Genomics Platform"/>
            <consortium name="The Broad Institute Genome Sequencing Center for Infectious Disease"/>
            <person name="Wu L."/>
            <person name="Ma J."/>
        </authorList>
    </citation>
    <scope>NUCLEOTIDE SEQUENCE [LARGE SCALE GENOMIC DNA]</scope>
    <source>
        <strain evidence="2">JCM 18409</strain>
    </source>
</reference>
<proteinExistence type="predicted"/>
<dbReference type="Pfam" id="PF19564">
    <property type="entry name" value="DUF6086"/>
    <property type="match status" value="1"/>
</dbReference>